<proteinExistence type="predicted"/>
<name>X1MF67_9ZZZZ</name>
<feature type="non-terminal residue" evidence="1">
    <location>
        <position position="1"/>
    </location>
</feature>
<organism evidence="1">
    <name type="scientific">marine sediment metagenome</name>
    <dbReference type="NCBI Taxonomy" id="412755"/>
    <lineage>
        <taxon>unclassified sequences</taxon>
        <taxon>metagenomes</taxon>
        <taxon>ecological metagenomes</taxon>
    </lineage>
</organism>
<evidence type="ECO:0000313" key="1">
    <source>
        <dbReference type="EMBL" id="GAI29908.1"/>
    </source>
</evidence>
<comment type="caution">
    <text evidence="1">The sequence shown here is derived from an EMBL/GenBank/DDBJ whole genome shotgun (WGS) entry which is preliminary data.</text>
</comment>
<gene>
    <name evidence="1" type="ORF">S06H3_26567</name>
</gene>
<dbReference type="EMBL" id="BARV01015362">
    <property type="protein sequence ID" value="GAI29908.1"/>
    <property type="molecule type" value="Genomic_DNA"/>
</dbReference>
<protein>
    <submittedName>
        <fullName evidence="1">Uncharacterized protein</fullName>
    </submittedName>
</protein>
<dbReference type="AlphaFoldDB" id="X1MF67"/>
<accession>X1MF67</accession>
<reference evidence="1" key="1">
    <citation type="journal article" date="2014" name="Front. Microbiol.">
        <title>High frequency of phylogenetically diverse reductive dehalogenase-homologous genes in deep subseafloor sedimentary metagenomes.</title>
        <authorList>
            <person name="Kawai M."/>
            <person name="Futagami T."/>
            <person name="Toyoda A."/>
            <person name="Takaki Y."/>
            <person name="Nishi S."/>
            <person name="Hori S."/>
            <person name="Arai W."/>
            <person name="Tsubouchi T."/>
            <person name="Morono Y."/>
            <person name="Uchiyama I."/>
            <person name="Ito T."/>
            <person name="Fujiyama A."/>
            <person name="Inagaki F."/>
            <person name="Takami H."/>
        </authorList>
    </citation>
    <scope>NUCLEOTIDE SEQUENCE</scope>
    <source>
        <strain evidence="1">Expedition CK06-06</strain>
    </source>
</reference>
<sequence length="29" mass="3339">QVHPQYLVCLKPLAYYSSFVSPAILERSE</sequence>